<dbReference type="SUPFAM" id="SSF53155">
    <property type="entry name" value="Methylated DNA-protein cysteine methyltransferase domain"/>
    <property type="match status" value="1"/>
</dbReference>
<dbReference type="STRING" id="366602.Caul_4126"/>
<reference evidence="10" key="1">
    <citation type="submission" date="2008-01" db="EMBL/GenBank/DDBJ databases">
        <title>Complete sequence of chromosome of Caulobacter sp. K31.</title>
        <authorList>
            <consortium name="US DOE Joint Genome Institute"/>
            <person name="Copeland A."/>
            <person name="Lucas S."/>
            <person name="Lapidus A."/>
            <person name="Barry K."/>
            <person name="Glavina del Rio T."/>
            <person name="Dalin E."/>
            <person name="Tice H."/>
            <person name="Pitluck S."/>
            <person name="Bruce D."/>
            <person name="Goodwin L."/>
            <person name="Thompson L.S."/>
            <person name="Brettin T."/>
            <person name="Detter J.C."/>
            <person name="Han C."/>
            <person name="Schmutz J."/>
            <person name="Larimer F."/>
            <person name="Land M."/>
            <person name="Hauser L."/>
            <person name="Kyrpides N."/>
            <person name="Kim E."/>
            <person name="Stephens C."/>
            <person name="Richardson P."/>
        </authorList>
    </citation>
    <scope>NUCLEOTIDE SEQUENCE [LARGE SCALE GENOMIC DNA]</scope>
    <source>
        <strain evidence="10">K31</strain>
    </source>
</reference>
<dbReference type="EMBL" id="CP000927">
    <property type="protein sequence ID" value="ABZ73250.1"/>
    <property type="molecule type" value="Genomic_DNA"/>
</dbReference>
<dbReference type="PANTHER" id="PTHR10815:SF5">
    <property type="entry name" value="METHYLATED-DNA--PROTEIN-CYSTEINE METHYLTRANSFERASE"/>
    <property type="match status" value="1"/>
</dbReference>
<keyword evidence="5 10" id="KW-0808">Transferase</keyword>
<name>B0SXN8_CAUSK</name>
<evidence type="ECO:0000256" key="6">
    <source>
        <dbReference type="ARBA" id="ARBA00022763"/>
    </source>
</evidence>
<dbReference type="InterPro" id="IPR036631">
    <property type="entry name" value="MGMT_N_sf"/>
</dbReference>
<dbReference type="PANTHER" id="PTHR10815">
    <property type="entry name" value="METHYLATED-DNA--PROTEIN-CYSTEINE METHYLTRANSFERASE"/>
    <property type="match status" value="1"/>
</dbReference>
<dbReference type="InterPro" id="IPR036217">
    <property type="entry name" value="MethylDNA_cys_MeTrfase_DNAb"/>
</dbReference>
<dbReference type="GO" id="GO:0003908">
    <property type="term" value="F:methylated-DNA-[protein]-cysteine S-methyltransferase activity"/>
    <property type="evidence" value="ECO:0007669"/>
    <property type="project" value="UniProtKB-EC"/>
</dbReference>
<protein>
    <recommendedName>
        <fullName evidence="3">methylated-DNA--[protein]-cysteine S-methyltransferase</fullName>
        <ecNumber evidence="3">2.1.1.63</ecNumber>
    </recommendedName>
</protein>
<dbReference type="NCBIfam" id="TIGR00589">
    <property type="entry name" value="ogt"/>
    <property type="match status" value="1"/>
</dbReference>
<proteinExistence type="inferred from homology"/>
<dbReference type="AlphaFoldDB" id="B0SXN8"/>
<evidence type="ECO:0000256" key="1">
    <source>
        <dbReference type="ARBA" id="ARBA00001286"/>
    </source>
</evidence>
<evidence type="ECO:0000313" key="10">
    <source>
        <dbReference type="EMBL" id="ABZ73250.1"/>
    </source>
</evidence>
<dbReference type="EC" id="2.1.1.63" evidence="3"/>
<dbReference type="KEGG" id="cak:Caul_4126"/>
<sequence length="190" mass="20276">MTQGFALFETPIGLCGLVWGERGLVGTQLPEAAPGASWARLRRRYPDAVEVVPPVEAQRIIERIVDLLSGGRDDLVDVALDFSVVSPFNRRVYEIARAIPPGETLTYGQIAKAMDDPGAARAVGKALGENPWPIVVPCHRVLGADGKSGGFSAPGGVETKARMLTIERARTSAAPTLFDLEFSVAPARGR</sequence>
<dbReference type="eggNOG" id="COG0350">
    <property type="taxonomic scope" value="Bacteria"/>
</dbReference>
<evidence type="ECO:0000256" key="5">
    <source>
        <dbReference type="ARBA" id="ARBA00022679"/>
    </source>
</evidence>
<feature type="domain" description="Methylated-DNA-[protein]-cysteine S-methyltransferase DNA binding" evidence="9">
    <location>
        <begin position="87"/>
        <end position="168"/>
    </location>
</feature>
<evidence type="ECO:0000256" key="3">
    <source>
        <dbReference type="ARBA" id="ARBA00011918"/>
    </source>
</evidence>
<dbReference type="CDD" id="cd06445">
    <property type="entry name" value="ATase"/>
    <property type="match status" value="1"/>
</dbReference>
<accession>B0SXN8</accession>
<evidence type="ECO:0000256" key="4">
    <source>
        <dbReference type="ARBA" id="ARBA00022603"/>
    </source>
</evidence>
<dbReference type="HOGENOM" id="CLU_000445_52_2_5"/>
<dbReference type="GO" id="GO:0032259">
    <property type="term" value="P:methylation"/>
    <property type="evidence" value="ECO:0007669"/>
    <property type="project" value="UniProtKB-KW"/>
</dbReference>
<evidence type="ECO:0000256" key="7">
    <source>
        <dbReference type="ARBA" id="ARBA00023204"/>
    </source>
</evidence>
<dbReference type="PROSITE" id="PS00374">
    <property type="entry name" value="MGMT"/>
    <property type="match status" value="1"/>
</dbReference>
<keyword evidence="4 10" id="KW-0489">Methyltransferase</keyword>
<dbReference type="SUPFAM" id="SSF46767">
    <property type="entry name" value="Methylated DNA-protein cysteine methyltransferase, C-terminal domain"/>
    <property type="match status" value="1"/>
</dbReference>
<comment type="catalytic activity">
    <reaction evidence="8">
        <text>a 6-O-methyl-2'-deoxyguanosine in DNA + L-cysteinyl-[protein] = S-methyl-L-cysteinyl-[protein] + a 2'-deoxyguanosine in DNA</text>
        <dbReference type="Rhea" id="RHEA:24000"/>
        <dbReference type="Rhea" id="RHEA-COMP:10131"/>
        <dbReference type="Rhea" id="RHEA-COMP:10132"/>
        <dbReference type="Rhea" id="RHEA-COMP:11367"/>
        <dbReference type="Rhea" id="RHEA-COMP:11368"/>
        <dbReference type="ChEBI" id="CHEBI:29950"/>
        <dbReference type="ChEBI" id="CHEBI:82612"/>
        <dbReference type="ChEBI" id="CHEBI:85445"/>
        <dbReference type="ChEBI" id="CHEBI:85448"/>
        <dbReference type="EC" id="2.1.1.63"/>
    </reaction>
</comment>
<dbReference type="Gene3D" id="1.10.10.10">
    <property type="entry name" value="Winged helix-like DNA-binding domain superfamily/Winged helix DNA-binding domain"/>
    <property type="match status" value="1"/>
</dbReference>
<dbReference type="OrthoDB" id="9802228at2"/>
<comment type="catalytic activity">
    <reaction evidence="1">
        <text>a 4-O-methyl-thymidine in DNA + L-cysteinyl-[protein] = a thymidine in DNA + S-methyl-L-cysteinyl-[protein]</text>
        <dbReference type="Rhea" id="RHEA:53428"/>
        <dbReference type="Rhea" id="RHEA-COMP:10131"/>
        <dbReference type="Rhea" id="RHEA-COMP:10132"/>
        <dbReference type="Rhea" id="RHEA-COMP:13555"/>
        <dbReference type="Rhea" id="RHEA-COMP:13556"/>
        <dbReference type="ChEBI" id="CHEBI:29950"/>
        <dbReference type="ChEBI" id="CHEBI:82612"/>
        <dbReference type="ChEBI" id="CHEBI:137386"/>
        <dbReference type="ChEBI" id="CHEBI:137387"/>
        <dbReference type="EC" id="2.1.1.63"/>
    </reaction>
</comment>
<dbReference type="InterPro" id="IPR014048">
    <property type="entry name" value="MethylDNA_cys_MeTrfase_DNA-bd"/>
</dbReference>
<evidence type="ECO:0000259" key="9">
    <source>
        <dbReference type="Pfam" id="PF01035"/>
    </source>
</evidence>
<dbReference type="Pfam" id="PF01035">
    <property type="entry name" value="DNA_binding_1"/>
    <property type="match status" value="1"/>
</dbReference>
<evidence type="ECO:0000256" key="2">
    <source>
        <dbReference type="ARBA" id="ARBA00008711"/>
    </source>
</evidence>
<comment type="similarity">
    <text evidence="2">Belongs to the MGMT family.</text>
</comment>
<keyword evidence="6" id="KW-0227">DNA damage</keyword>
<dbReference type="GO" id="GO:0006281">
    <property type="term" value="P:DNA repair"/>
    <property type="evidence" value="ECO:0007669"/>
    <property type="project" value="UniProtKB-KW"/>
</dbReference>
<dbReference type="FunFam" id="1.10.10.10:FF:000214">
    <property type="entry name" value="Methylated-DNA--protein-cysteine methyltransferase"/>
    <property type="match status" value="1"/>
</dbReference>
<organism evidence="10">
    <name type="scientific">Caulobacter sp. (strain K31)</name>
    <dbReference type="NCBI Taxonomy" id="366602"/>
    <lineage>
        <taxon>Bacteria</taxon>
        <taxon>Pseudomonadati</taxon>
        <taxon>Pseudomonadota</taxon>
        <taxon>Alphaproteobacteria</taxon>
        <taxon>Caulobacterales</taxon>
        <taxon>Caulobacteraceae</taxon>
        <taxon>Caulobacter</taxon>
    </lineage>
</organism>
<evidence type="ECO:0000256" key="8">
    <source>
        <dbReference type="ARBA" id="ARBA00049348"/>
    </source>
</evidence>
<dbReference type="InterPro" id="IPR001497">
    <property type="entry name" value="MethylDNA_cys_MeTrfase_AS"/>
</dbReference>
<dbReference type="InterPro" id="IPR036388">
    <property type="entry name" value="WH-like_DNA-bd_sf"/>
</dbReference>
<gene>
    <name evidence="10" type="ordered locus">Caul_4126</name>
</gene>
<keyword evidence="7" id="KW-0234">DNA repair</keyword>